<dbReference type="InterPro" id="IPR012337">
    <property type="entry name" value="RNaseH-like_sf"/>
</dbReference>
<keyword evidence="4" id="KW-0862">Zinc</keyword>
<evidence type="ECO:0000256" key="1">
    <source>
        <dbReference type="ARBA" id="ARBA00004123"/>
    </source>
</evidence>
<keyword evidence="5" id="KW-0539">Nucleus</keyword>
<dbReference type="PANTHER" id="PTHR46481:SF10">
    <property type="entry name" value="ZINC FINGER BED DOMAIN-CONTAINING PROTEIN 39"/>
    <property type="match status" value="1"/>
</dbReference>
<dbReference type="Proteomes" id="UP000789901">
    <property type="component" value="Unassembled WGS sequence"/>
</dbReference>
<keyword evidence="2" id="KW-0479">Metal-binding</keyword>
<dbReference type="EMBL" id="CAJVQB010006239">
    <property type="protein sequence ID" value="CAG8680244.1"/>
    <property type="molecule type" value="Genomic_DNA"/>
</dbReference>
<dbReference type="SUPFAM" id="SSF140996">
    <property type="entry name" value="Hermes dimerisation domain"/>
    <property type="match status" value="1"/>
</dbReference>
<proteinExistence type="predicted"/>
<evidence type="ECO:0000256" key="3">
    <source>
        <dbReference type="ARBA" id="ARBA00022771"/>
    </source>
</evidence>
<evidence type="ECO:0000256" key="2">
    <source>
        <dbReference type="ARBA" id="ARBA00022723"/>
    </source>
</evidence>
<reference evidence="6 7" key="1">
    <citation type="submission" date="2021-06" db="EMBL/GenBank/DDBJ databases">
        <authorList>
            <person name="Kallberg Y."/>
            <person name="Tangrot J."/>
            <person name="Rosling A."/>
        </authorList>
    </citation>
    <scope>NUCLEOTIDE SEQUENCE [LARGE SCALE GENOMIC DNA]</scope>
    <source>
        <strain evidence="6 7">120-4 pot B 10/14</strain>
    </source>
</reference>
<dbReference type="InterPro" id="IPR052035">
    <property type="entry name" value="ZnF_BED_domain_contain"/>
</dbReference>
<comment type="subcellular location">
    <subcellularLocation>
        <location evidence="1">Nucleus</location>
    </subcellularLocation>
</comment>
<sequence>MATTTRAKYHQLEKQQSILLTDDDDNRLSEGRLSKDNSLDYISDNNNIFANDYNDDENNNEDSFQDIYNTLNTSKKKKNPRTSTKPKSSFAWKFFSQPIDGKVHCQVANCNAVLGYYNTQSTMKSYLHNKHQITKALLNKKSVDELKKSLKPENQLTLQQSLEIIKPHTKIQTQKLNNNLLRFIINSIKPLSIVEDKDFIKYSHDLDPKYKLPCKPVLKDKIDEVYHNNINEIQQKIDEINYTSMTLDLWSSAAHISYLGVILHWKVINEVVQLLEPFEQLTKLFSGQYYSILNLIYPCIVYLQNSLSKESTNFNTSEVIKIRKIIKEDLALCWDYPNDIGIYASFFDLRFKNLDFLTQSIDDLLLLEIDWFVRAQAQMHFAKKRLYFIYNEKTSIVPISTNSILLIEPTVKLAKSKDTFDKFKYENKALEEAKGYFTKETLEDEPFENP</sequence>
<organism evidence="6 7">
    <name type="scientific">Gigaspora margarita</name>
    <dbReference type="NCBI Taxonomy" id="4874"/>
    <lineage>
        <taxon>Eukaryota</taxon>
        <taxon>Fungi</taxon>
        <taxon>Fungi incertae sedis</taxon>
        <taxon>Mucoromycota</taxon>
        <taxon>Glomeromycotina</taxon>
        <taxon>Glomeromycetes</taxon>
        <taxon>Diversisporales</taxon>
        <taxon>Gigasporaceae</taxon>
        <taxon>Gigaspora</taxon>
    </lineage>
</organism>
<gene>
    <name evidence="6" type="ORF">GMARGA_LOCUS10915</name>
</gene>
<keyword evidence="7" id="KW-1185">Reference proteome</keyword>
<keyword evidence="3" id="KW-0863">Zinc-finger</keyword>
<dbReference type="SUPFAM" id="SSF53098">
    <property type="entry name" value="Ribonuclease H-like"/>
    <property type="match status" value="1"/>
</dbReference>
<evidence type="ECO:0000313" key="7">
    <source>
        <dbReference type="Proteomes" id="UP000789901"/>
    </source>
</evidence>
<evidence type="ECO:0000256" key="4">
    <source>
        <dbReference type="ARBA" id="ARBA00022833"/>
    </source>
</evidence>
<evidence type="ECO:0000256" key="5">
    <source>
        <dbReference type="ARBA" id="ARBA00023242"/>
    </source>
</evidence>
<protein>
    <submittedName>
        <fullName evidence="6">29364_t:CDS:1</fullName>
    </submittedName>
</protein>
<dbReference type="PANTHER" id="PTHR46481">
    <property type="entry name" value="ZINC FINGER BED DOMAIN-CONTAINING PROTEIN 4"/>
    <property type="match status" value="1"/>
</dbReference>
<comment type="caution">
    <text evidence="6">The sequence shown here is derived from an EMBL/GenBank/DDBJ whole genome shotgun (WGS) entry which is preliminary data.</text>
</comment>
<name>A0ABN7UVI3_GIGMA</name>
<evidence type="ECO:0000313" key="6">
    <source>
        <dbReference type="EMBL" id="CAG8680244.1"/>
    </source>
</evidence>
<accession>A0ABN7UVI3</accession>